<keyword evidence="3" id="KW-0805">Transcription regulation</keyword>
<keyword evidence="2" id="KW-0067">ATP-binding</keyword>
<keyword evidence="4 8" id="KW-0238">DNA-binding</keyword>
<dbReference type="GO" id="GO:0003677">
    <property type="term" value="F:DNA binding"/>
    <property type="evidence" value="ECO:0007669"/>
    <property type="project" value="UniProtKB-KW"/>
</dbReference>
<dbReference type="SUPFAM" id="SSF46689">
    <property type="entry name" value="Homeodomain-like"/>
    <property type="match status" value="1"/>
</dbReference>
<dbReference type="GO" id="GO:0006355">
    <property type="term" value="P:regulation of DNA-templated transcription"/>
    <property type="evidence" value="ECO:0007669"/>
    <property type="project" value="InterPro"/>
</dbReference>
<gene>
    <name evidence="8" type="ORF">Ga0061063_1281</name>
</gene>
<dbReference type="FunFam" id="3.40.50.300:FF:000006">
    <property type="entry name" value="DNA-binding transcriptional regulator NtrC"/>
    <property type="match status" value="1"/>
</dbReference>
<dbReference type="Pfam" id="PF00158">
    <property type="entry name" value="Sigma54_activat"/>
    <property type="match status" value="1"/>
</dbReference>
<dbReference type="STRING" id="375574.GCA_001418035_01073"/>
<sequence>MSCMSKMSPITAAASLETIRAMLDAVPEPRIVITPDYIIRHANPAYRATYGEAAVGEACYAVSHGYTHPCDEAGESCPLKATLASGQPERVLHIHRTPLGDEHVDVELSPLADISGYPLLFVERMKPLPQASTQAAPDRLVGRSVPFRRMLLMAQRAAPSQATVLLQGESGTGKEGLARVIHEAGGTPSRPFVPVDCASLSETLLESELFGYEKGAFTGATQRKLGLVEAASGGTLFLDEIGDLPLSQQVKLLRLLETGTFRRVGGVDSIPVRFRLVAATHRDLAAMVEAGSFRADLFYRLAVFPIRLPPLRERPEDIPLLAEALLRRVAPGRPLSLSAEALAWLRAQRFPGNVRELRNLLERASLLCDGLVLGPEHLQPDVPLAEAPPGEDRPIEGEEDVHAPARSTGSEAGLFSSPLVSLDALEVAYLKWACERLPQDRAALAAALGLTERTLYRRLARLAR</sequence>
<evidence type="ECO:0000313" key="8">
    <source>
        <dbReference type="EMBL" id="CUA82451.1"/>
    </source>
</evidence>
<keyword evidence="5" id="KW-0804">Transcription</keyword>
<dbReference type="Pfam" id="PF25601">
    <property type="entry name" value="AAA_lid_14"/>
    <property type="match status" value="1"/>
</dbReference>
<dbReference type="Gene3D" id="3.40.50.300">
    <property type="entry name" value="P-loop containing nucleotide triphosphate hydrolases"/>
    <property type="match status" value="1"/>
</dbReference>
<dbReference type="InterPro" id="IPR025662">
    <property type="entry name" value="Sigma_54_int_dom_ATP-bd_1"/>
</dbReference>
<accession>A0A0K6GUP5</accession>
<evidence type="ECO:0000256" key="4">
    <source>
        <dbReference type="ARBA" id="ARBA00023125"/>
    </source>
</evidence>
<dbReference type="InterPro" id="IPR009057">
    <property type="entry name" value="Homeodomain-like_sf"/>
</dbReference>
<dbReference type="InterPro" id="IPR027417">
    <property type="entry name" value="P-loop_NTPase"/>
</dbReference>
<evidence type="ECO:0000313" key="9">
    <source>
        <dbReference type="Proteomes" id="UP000243535"/>
    </source>
</evidence>
<protein>
    <submittedName>
        <fullName evidence="8">Transcriptional regulator containing PAS, AAA-type ATPase, and DNA-binding Fis domains</fullName>
    </submittedName>
</protein>
<dbReference type="InterPro" id="IPR002078">
    <property type="entry name" value="Sigma_54_int"/>
</dbReference>
<dbReference type="PROSITE" id="PS00688">
    <property type="entry name" value="SIGMA54_INTERACT_3"/>
    <property type="match status" value="1"/>
</dbReference>
<evidence type="ECO:0000256" key="1">
    <source>
        <dbReference type="ARBA" id="ARBA00022741"/>
    </source>
</evidence>
<reference evidence="9" key="1">
    <citation type="submission" date="2015-08" db="EMBL/GenBank/DDBJ databases">
        <authorList>
            <person name="Varghese N."/>
        </authorList>
    </citation>
    <scope>NUCLEOTIDE SEQUENCE [LARGE SCALE GENOMIC DNA]</scope>
    <source>
        <strain evidence="9">DSM 17901</strain>
    </source>
</reference>
<dbReference type="InterPro" id="IPR025944">
    <property type="entry name" value="Sigma_54_int_dom_CS"/>
</dbReference>
<dbReference type="AlphaFoldDB" id="A0A0K6GUP5"/>
<organism evidence="8 9">
    <name type="scientific">Gulbenkiania indica</name>
    <dbReference type="NCBI Taxonomy" id="375574"/>
    <lineage>
        <taxon>Bacteria</taxon>
        <taxon>Pseudomonadati</taxon>
        <taxon>Pseudomonadota</taxon>
        <taxon>Betaproteobacteria</taxon>
        <taxon>Neisseriales</taxon>
        <taxon>Chromobacteriaceae</taxon>
        <taxon>Gulbenkiania</taxon>
    </lineage>
</organism>
<dbReference type="InterPro" id="IPR000014">
    <property type="entry name" value="PAS"/>
</dbReference>
<dbReference type="Gene3D" id="1.10.8.60">
    <property type="match status" value="1"/>
</dbReference>
<keyword evidence="1" id="KW-0547">Nucleotide-binding</keyword>
<dbReference type="CDD" id="cd00130">
    <property type="entry name" value="PAS"/>
    <property type="match status" value="1"/>
</dbReference>
<dbReference type="InterPro" id="IPR003593">
    <property type="entry name" value="AAA+_ATPase"/>
</dbReference>
<dbReference type="SMART" id="SM00382">
    <property type="entry name" value="AAA"/>
    <property type="match status" value="1"/>
</dbReference>
<evidence type="ECO:0000256" key="3">
    <source>
        <dbReference type="ARBA" id="ARBA00023015"/>
    </source>
</evidence>
<dbReference type="InterPro" id="IPR025943">
    <property type="entry name" value="Sigma_54_int_dom_ATP-bd_2"/>
</dbReference>
<keyword evidence="9" id="KW-1185">Reference proteome</keyword>
<dbReference type="Pfam" id="PF08448">
    <property type="entry name" value="PAS_4"/>
    <property type="match status" value="1"/>
</dbReference>
<evidence type="ECO:0000256" key="6">
    <source>
        <dbReference type="SAM" id="MobiDB-lite"/>
    </source>
</evidence>
<proteinExistence type="predicted"/>
<dbReference type="CDD" id="cd00009">
    <property type="entry name" value="AAA"/>
    <property type="match status" value="1"/>
</dbReference>
<dbReference type="PANTHER" id="PTHR32071">
    <property type="entry name" value="TRANSCRIPTIONAL REGULATORY PROTEIN"/>
    <property type="match status" value="1"/>
</dbReference>
<dbReference type="EMBL" id="CYHA01000002">
    <property type="protein sequence ID" value="CUA82451.1"/>
    <property type="molecule type" value="Genomic_DNA"/>
</dbReference>
<dbReference type="PROSITE" id="PS00676">
    <property type="entry name" value="SIGMA54_INTERACT_2"/>
    <property type="match status" value="1"/>
</dbReference>
<dbReference type="InterPro" id="IPR013656">
    <property type="entry name" value="PAS_4"/>
</dbReference>
<evidence type="ECO:0000256" key="5">
    <source>
        <dbReference type="ARBA" id="ARBA00023163"/>
    </source>
</evidence>
<feature type="domain" description="Sigma-54 factor interaction" evidence="7">
    <location>
        <begin position="140"/>
        <end position="366"/>
    </location>
</feature>
<dbReference type="Proteomes" id="UP000243535">
    <property type="component" value="Unassembled WGS sequence"/>
</dbReference>
<dbReference type="SUPFAM" id="SSF52540">
    <property type="entry name" value="P-loop containing nucleoside triphosphate hydrolases"/>
    <property type="match status" value="1"/>
</dbReference>
<dbReference type="Gene3D" id="3.30.450.20">
    <property type="entry name" value="PAS domain"/>
    <property type="match status" value="1"/>
</dbReference>
<dbReference type="InterPro" id="IPR058031">
    <property type="entry name" value="AAA_lid_NorR"/>
</dbReference>
<name>A0A0K6GUP5_9NEIS</name>
<feature type="compositionally biased region" description="Basic and acidic residues" evidence="6">
    <location>
        <begin position="390"/>
        <end position="403"/>
    </location>
</feature>
<dbReference type="PROSITE" id="PS50045">
    <property type="entry name" value="SIGMA54_INTERACT_4"/>
    <property type="match status" value="1"/>
</dbReference>
<feature type="region of interest" description="Disordered" evidence="6">
    <location>
        <begin position="379"/>
        <end position="411"/>
    </location>
</feature>
<dbReference type="SUPFAM" id="SSF55785">
    <property type="entry name" value="PYP-like sensor domain (PAS domain)"/>
    <property type="match status" value="1"/>
</dbReference>
<dbReference type="GO" id="GO:0005524">
    <property type="term" value="F:ATP binding"/>
    <property type="evidence" value="ECO:0007669"/>
    <property type="project" value="UniProtKB-KW"/>
</dbReference>
<evidence type="ECO:0000256" key="2">
    <source>
        <dbReference type="ARBA" id="ARBA00022840"/>
    </source>
</evidence>
<evidence type="ECO:0000259" key="7">
    <source>
        <dbReference type="PROSITE" id="PS50045"/>
    </source>
</evidence>
<dbReference type="PROSITE" id="PS00675">
    <property type="entry name" value="SIGMA54_INTERACT_1"/>
    <property type="match status" value="1"/>
</dbReference>
<dbReference type="InterPro" id="IPR035965">
    <property type="entry name" value="PAS-like_dom_sf"/>
</dbReference>